<proteinExistence type="predicted"/>
<dbReference type="EMBL" id="CP069370">
    <property type="protein sequence ID" value="QYZ69984.1"/>
    <property type="molecule type" value="Genomic_DNA"/>
</dbReference>
<name>A0A8G0ZXQ1_9RHOB</name>
<feature type="transmembrane region" description="Helical" evidence="1">
    <location>
        <begin position="90"/>
        <end position="112"/>
    </location>
</feature>
<evidence type="ECO:0000256" key="1">
    <source>
        <dbReference type="SAM" id="Phobius"/>
    </source>
</evidence>
<feature type="transmembrane region" description="Helical" evidence="1">
    <location>
        <begin position="118"/>
        <end position="139"/>
    </location>
</feature>
<feature type="transmembrane region" description="Helical" evidence="1">
    <location>
        <begin position="53"/>
        <end position="83"/>
    </location>
</feature>
<keyword evidence="1" id="KW-1133">Transmembrane helix</keyword>
<evidence type="ECO:0000313" key="3">
    <source>
        <dbReference type="Proteomes" id="UP000826300"/>
    </source>
</evidence>
<dbReference type="RefSeq" id="WP_220662200.1">
    <property type="nucleotide sequence ID" value="NZ_CP069370.1"/>
</dbReference>
<dbReference type="Proteomes" id="UP000826300">
    <property type="component" value="Chromosome"/>
</dbReference>
<accession>A0A8G0ZXQ1</accession>
<evidence type="ECO:0000313" key="2">
    <source>
        <dbReference type="EMBL" id="QYZ69984.1"/>
    </source>
</evidence>
<reference evidence="2" key="1">
    <citation type="submission" date="2021-02" db="EMBL/GenBank/DDBJ databases">
        <title>Rhodobacter shimadae sp. nov., an aerobic anoxygenic phototrophic bacterium isolated from a hot spring.</title>
        <authorList>
            <person name="Muramatsu S."/>
            <person name="Haruta S."/>
            <person name="Hirose S."/>
            <person name="Hanada S."/>
        </authorList>
    </citation>
    <scope>NUCLEOTIDE SEQUENCE</scope>
    <source>
        <strain evidence="2">N10</strain>
    </source>
</reference>
<dbReference type="AlphaFoldDB" id="A0A8G0ZXQ1"/>
<keyword evidence="3" id="KW-1185">Reference proteome</keyword>
<dbReference type="KEGG" id="nsm:JO391_00100"/>
<sequence length="146" mass="15257">MTALTFAPPRPLWLILPAAGALAWNIFGLIRFADSLTQTPESLMAQGLTEAQALLYAGLPGWMTLAFALGTGLGTLGGLLLLLRRSTATWVLAVSLAAYIALFTGDLAHGVFDGMPAQLAILVVVVAIAAALFALSLVARNRGILR</sequence>
<keyword evidence="1" id="KW-0472">Membrane</keyword>
<keyword evidence="1" id="KW-0812">Transmembrane</keyword>
<feature type="transmembrane region" description="Helical" evidence="1">
    <location>
        <begin position="12"/>
        <end position="33"/>
    </location>
</feature>
<organism evidence="2 3">
    <name type="scientific">Neotabrizicola shimadae</name>
    <dbReference type="NCBI Taxonomy" id="2807096"/>
    <lineage>
        <taxon>Bacteria</taxon>
        <taxon>Pseudomonadati</taxon>
        <taxon>Pseudomonadota</taxon>
        <taxon>Alphaproteobacteria</taxon>
        <taxon>Rhodobacterales</taxon>
        <taxon>Paracoccaceae</taxon>
        <taxon>Neotabrizicola</taxon>
    </lineage>
</organism>
<protein>
    <submittedName>
        <fullName evidence="2">Uncharacterized protein</fullName>
    </submittedName>
</protein>
<gene>
    <name evidence="2" type="ORF">JO391_00100</name>
</gene>